<dbReference type="GO" id="GO:0042923">
    <property type="term" value="F:neuropeptide binding"/>
    <property type="evidence" value="ECO:0007669"/>
    <property type="project" value="TreeGrafter"/>
</dbReference>
<dbReference type="PANTHER" id="PTHR24229">
    <property type="entry name" value="NEUROPEPTIDES RECEPTOR"/>
    <property type="match status" value="1"/>
</dbReference>
<feature type="transmembrane region" description="Helical" evidence="11">
    <location>
        <begin position="169"/>
        <end position="194"/>
    </location>
</feature>
<feature type="transmembrane region" description="Helical" evidence="11">
    <location>
        <begin position="256"/>
        <end position="282"/>
    </location>
</feature>
<evidence type="ECO:0000313" key="13">
    <source>
        <dbReference type="EMBL" id="RWS22923.1"/>
    </source>
</evidence>
<dbReference type="Proteomes" id="UP000288716">
    <property type="component" value="Unassembled WGS sequence"/>
</dbReference>
<accession>A0A443S5Z3</accession>
<dbReference type="SUPFAM" id="SSF81321">
    <property type="entry name" value="Family A G protein-coupled receptor-like"/>
    <property type="match status" value="1"/>
</dbReference>
<evidence type="ECO:0000256" key="7">
    <source>
        <dbReference type="ARBA" id="ARBA00023136"/>
    </source>
</evidence>
<evidence type="ECO:0000256" key="1">
    <source>
        <dbReference type="ARBA" id="ARBA00004651"/>
    </source>
</evidence>
<keyword evidence="8 10" id="KW-0675">Receptor</keyword>
<keyword evidence="4 10" id="KW-0812">Transmembrane</keyword>
<evidence type="ECO:0000256" key="6">
    <source>
        <dbReference type="ARBA" id="ARBA00023040"/>
    </source>
</evidence>
<dbReference type="VEuPathDB" id="VectorBase:LDEU009117"/>
<dbReference type="OrthoDB" id="6408895at2759"/>
<feature type="transmembrane region" description="Helical" evidence="11">
    <location>
        <begin position="309"/>
        <end position="332"/>
    </location>
</feature>
<dbReference type="AlphaFoldDB" id="A0A443S5Z3"/>
<reference evidence="13 14" key="1">
    <citation type="journal article" date="2018" name="Gigascience">
        <title>Genomes of trombidid mites reveal novel predicted allergens and laterally-transferred genes associated with secondary metabolism.</title>
        <authorList>
            <person name="Dong X."/>
            <person name="Chaisiri K."/>
            <person name="Xia D."/>
            <person name="Armstrong S.D."/>
            <person name="Fang Y."/>
            <person name="Donnelly M.J."/>
            <person name="Kadowaki T."/>
            <person name="McGarry J.W."/>
            <person name="Darby A.C."/>
            <person name="Makepeace B.L."/>
        </authorList>
    </citation>
    <scope>NUCLEOTIDE SEQUENCE [LARGE SCALE GENOMIC DNA]</scope>
    <source>
        <strain evidence="13">UoL-UT</strain>
    </source>
</reference>
<dbReference type="PROSITE" id="PS00237">
    <property type="entry name" value="G_PROTEIN_RECEP_F1_1"/>
    <property type="match status" value="1"/>
</dbReference>
<keyword evidence="14" id="KW-1185">Reference proteome</keyword>
<proteinExistence type="inferred from homology"/>
<keyword evidence="9 10" id="KW-0807">Transducer</keyword>
<evidence type="ECO:0000313" key="14">
    <source>
        <dbReference type="Proteomes" id="UP000288716"/>
    </source>
</evidence>
<evidence type="ECO:0000256" key="4">
    <source>
        <dbReference type="ARBA" id="ARBA00022692"/>
    </source>
</evidence>
<dbReference type="EMBL" id="NCKV01007566">
    <property type="protein sequence ID" value="RWS22923.1"/>
    <property type="molecule type" value="Genomic_DNA"/>
</dbReference>
<feature type="domain" description="G-protein coupled receptors family 1 profile" evidence="12">
    <location>
        <begin position="103"/>
        <end position="371"/>
    </location>
</feature>
<evidence type="ECO:0000256" key="11">
    <source>
        <dbReference type="SAM" id="Phobius"/>
    </source>
</evidence>
<keyword evidence="5 11" id="KW-1133">Transmembrane helix</keyword>
<evidence type="ECO:0000256" key="8">
    <source>
        <dbReference type="ARBA" id="ARBA00023170"/>
    </source>
</evidence>
<dbReference type="GO" id="GO:0007218">
    <property type="term" value="P:neuropeptide signaling pathway"/>
    <property type="evidence" value="ECO:0007669"/>
    <property type="project" value="TreeGrafter"/>
</dbReference>
<evidence type="ECO:0000256" key="5">
    <source>
        <dbReference type="ARBA" id="ARBA00022989"/>
    </source>
</evidence>
<evidence type="ECO:0000256" key="10">
    <source>
        <dbReference type="RuleBase" id="RU000688"/>
    </source>
</evidence>
<evidence type="ECO:0000256" key="2">
    <source>
        <dbReference type="ARBA" id="ARBA00010663"/>
    </source>
</evidence>
<comment type="subcellular location">
    <subcellularLocation>
        <location evidence="1">Cell membrane</location>
        <topology evidence="1">Multi-pass membrane protein</topology>
    </subcellularLocation>
</comment>
<keyword evidence="3" id="KW-1003">Cell membrane</keyword>
<feature type="transmembrane region" description="Helical" evidence="11">
    <location>
        <begin position="88"/>
        <end position="111"/>
    </location>
</feature>
<comment type="similarity">
    <text evidence="2 10">Belongs to the G-protein coupled receptor 1 family.</text>
</comment>
<feature type="transmembrane region" description="Helical" evidence="11">
    <location>
        <begin position="123"/>
        <end position="149"/>
    </location>
</feature>
<comment type="caution">
    <text evidence="13">The sequence shown here is derived from an EMBL/GenBank/DDBJ whole genome shotgun (WGS) entry which is preliminary data.</text>
</comment>
<dbReference type="InterPro" id="IPR000276">
    <property type="entry name" value="GPCR_Rhodpsn"/>
</dbReference>
<name>A0A443S5Z3_9ACAR</name>
<dbReference type="STRING" id="299467.A0A443S5Z3"/>
<dbReference type="GO" id="GO:0004930">
    <property type="term" value="F:G protein-coupled receptor activity"/>
    <property type="evidence" value="ECO:0007669"/>
    <property type="project" value="UniProtKB-KW"/>
</dbReference>
<dbReference type="CDD" id="cd00637">
    <property type="entry name" value="7tm_classA_rhodopsin-like"/>
    <property type="match status" value="1"/>
</dbReference>
<dbReference type="GO" id="GO:0005886">
    <property type="term" value="C:plasma membrane"/>
    <property type="evidence" value="ECO:0007669"/>
    <property type="project" value="UniProtKB-SubCell"/>
</dbReference>
<feature type="transmembrane region" description="Helical" evidence="11">
    <location>
        <begin position="352"/>
        <end position="374"/>
    </location>
</feature>
<evidence type="ECO:0000256" key="9">
    <source>
        <dbReference type="ARBA" id="ARBA00023224"/>
    </source>
</evidence>
<dbReference type="PRINTS" id="PR00237">
    <property type="entry name" value="GPCRRHODOPSN"/>
</dbReference>
<feature type="transmembrane region" description="Helical" evidence="11">
    <location>
        <begin position="215"/>
        <end position="236"/>
    </location>
</feature>
<evidence type="ECO:0000256" key="3">
    <source>
        <dbReference type="ARBA" id="ARBA00022475"/>
    </source>
</evidence>
<keyword evidence="7 11" id="KW-0472">Membrane</keyword>
<gene>
    <name evidence="13" type="ORF">B4U80_13982</name>
</gene>
<dbReference type="GO" id="GO:0043005">
    <property type="term" value="C:neuron projection"/>
    <property type="evidence" value="ECO:0007669"/>
    <property type="project" value="TreeGrafter"/>
</dbReference>
<dbReference type="PROSITE" id="PS50262">
    <property type="entry name" value="G_PROTEIN_RECEP_F1_2"/>
    <property type="match status" value="1"/>
</dbReference>
<sequence length="409" mass="47503">MDVLLNNQTMFNESTNYHSIMASNSTIYESAVVNETTSNQCIDRIEFLELNWIFREPLYDNNSMYYRILMMKESDPERFESLMNVGIISGYLITFSSIWGILSNMFVLYVVLFVAKPMAINNLFISSLAIADTLVVLVNGPISAVQLIVGDWLFHVWLGNIVSEILCKAFHFTYTFAVGMSGYTLVIMSIERFLGVYYPMQTKPYRTIKNAMKPLYFIYIAGIVLMFPTVFYSTVLQTPSGCYRCYVGWVIKDFRIISWIDFIIGYMGPVFFISLFNVLILVKIIKRSKRRNLSAQIDRKKQRSNTKSWVMILLIIFFYLICWFPFECLYIMEICIRQCPKRILKQILPPEYLILGYVLSFFNSCINPIIYSLLSENFQNACKKLSIFKSVKGSKTKMLRRNSPADQSV</sequence>
<protein>
    <submittedName>
        <fullName evidence="13">Somatostatin receptor type 2-like protein</fullName>
    </submittedName>
</protein>
<evidence type="ECO:0000259" key="12">
    <source>
        <dbReference type="PROSITE" id="PS50262"/>
    </source>
</evidence>
<dbReference type="Pfam" id="PF00001">
    <property type="entry name" value="7tm_1"/>
    <property type="match status" value="1"/>
</dbReference>
<organism evidence="13 14">
    <name type="scientific">Leptotrombidium deliense</name>
    <dbReference type="NCBI Taxonomy" id="299467"/>
    <lineage>
        <taxon>Eukaryota</taxon>
        <taxon>Metazoa</taxon>
        <taxon>Ecdysozoa</taxon>
        <taxon>Arthropoda</taxon>
        <taxon>Chelicerata</taxon>
        <taxon>Arachnida</taxon>
        <taxon>Acari</taxon>
        <taxon>Acariformes</taxon>
        <taxon>Trombidiformes</taxon>
        <taxon>Prostigmata</taxon>
        <taxon>Anystina</taxon>
        <taxon>Parasitengona</taxon>
        <taxon>Trombiculoidea</taxon>
        <taxon>Trombiculidae</taxon>
        <taxon>Leptotrombidium</taxon>
    </lineage>
</organism>
<dbReference type="Gene3D" id="1.20.1070.10">
    <property type="entry name" value="Rhodopsin 7-helix transmembrane proteins"/>
    <property type="match status" value="1"/>
</dbReference>
<dbReference type="PANTHER" id="PTHR24229:SF40">
    <property type="entry name" value="ALLATOSTATIN C RECEPTOR 1-RELATED"/>
    <property type="match status" value="1"/>
</dbReference>
<keyword evidence="6 10" id="KW-0297">G-protein coupled receptor</keyword>
<dbReference type="InterPro" id="IPR017452">
    <property type="entry name" value="GPCR_Rhodpsn_7TM"/>
</dbReference>